<sequence length="382" mass="39476">MTFLLNRAARAAVLALALGLAAPAVLAQSTMSTTVNGITVTVIGNGNQIMEDSPDGAKVTLNADTVEASPGLVVVNGEEFEVEGPSAVTLDGSGNVVRVLADGAEIWQRSKVDDLRTRAEGGEVNAMGLLAMAYFNGDGVDRDDAEGAAWLTRAAEAGGAEAQSVLAFRYADGLGVPQDYAEARRWAEAAAAQGYSNVYALLGQMLMKGIEGPADPARGIELLTLGAEDGDDLAQMLLGVAYGTGDGVAMDTARAADLYRAAAEQGNMQATRNLAVLAAESAFAIVPRDEAEALLARLEEADHPDAGTLRGMFERAAAPAAAAEAAPETLYYYADGSETVGPMTLPDLRAAQADGRVGPQTWVIEAGQTEWVAAGEFAPLAE</sequence>
<name>A0A0D0QDF4_9RHOB</name>
<dbReference type="PATRIC" id="fig|1123501.6.peg.2197"/>
<accession>A0A0D0QDF4</accession>
<dbReference type="Gene3D" id="1.25.40.10">
    <property type="entry name" value="Tetratricopeptide repeat domain"/>
    <property type="match status" value="1"/>
</dbReference>
<dbReference type="PANTHER" id="PTHR11102:SF160">
    <property type="entry name" value="ERAD-ASSOCIATED E3 UBIQUITIN-PROTEIN LIGASE COMPONENT HRD3"/>
    <property type="match status" value="1"/>
</dbReference>
<evidence type="ECO:0000313" key="3">
    <source>
        <dbReference type="EMBL" id="KIQ69033.1"/>
    </source>
</evidence>
<dbReference type="InterPro" id="IPR011990">
    <property type="entry name" value="TPR-like_helical_dom_sf"/>
</dbReference>
<dbReference type="InterPro" id="IPR006597">
    <property type="entry name" value="Sel1-like"/>
</dbReference>
<dbReference type="AlphaFoldDB" id="A0A0D0QDF4"/>
<evidence type="ECO:0000313" key="4">
    <source>
        <dbReference type="Proteomes" id="UP000035100"/>
    </source>
</evidence>
<dbReference type="Pfam" id="PF14237">
    <property type="entry name" value="GYF_2"/>
    <property type="match status" value="1"/>
</dbReference>
<dbReference type="eggNOG" id="COG0790">
    <property type="taxonomic scope" value="Bacteria"/>
</dbReference>
<dbReference type="Pfam" id="PF08238">
    <property type="entry name" value="Sel1"/>
    <property type="match status" value="4"/>
</dbReference>
<feature type="signal peptide" evidence="1">
    <location>
        <begin position="1"/>
        <end position="27"/>
    </location>
</feature>
<dbReference type="PANTHER" id="PTHR11102">
    <property type="entry name" value="SEL-1-LIKE PROTEIN"/>
    <property type="match status" value="1"/>
</dbReference>
<protein>
    <submittedName>
        <fullName evidence="3">Sel1 repeat protein</fullName>
    </submittedName>
</protein>
<dbReference type="RefSeq" id="WP_018304672.1">
    <property type="nucleotide sequence ID" value="NZ_KB902315.1"/>
</dbReference>
<organism evidence="3 4">
    <name type="scientific">Wenxinia marina DSM 24838</name>
    <dbReference type="NCBI Taxonomy" id="1123501"/>
    <lineage>
        <taxon>Bacteria</taxon>
        <taxon>Pseudomonadati</taxon>
        <taxon>Pseudomonadota</taxon>
        <taxon>Alphaproteobacteria</taxon>
        <taxon>Rhodobacterales</taxon>
        <taxon>Roseobacteraceae</taxon>
        <taxon>Wenxinia</taxon>
    </lineage>
</organism>
<keyword evidence="4" id="KW-1185">Reference proteome</keyword>
<dbReference type="SMART" id="SM00671">
    <property type="entry name" value="SEL1"/>
    <property type="match status" value="4"/>
</dbReference>
<keyword evidence="1" id="KW-0732">Signal</keyword>
<dbReference type="EMBL" id="AONG01000010">
    <property type="protein sequence ID" value="KIQ69033.1"/>
    <property type="molecule type" value="Genomic_DNA"/>
</dbReference>
<dbReference type="STRING" id="1123501.Wenmar_02101"/>
<evidence type="ECO:0000259" key="2">
    <source>
        <dbReference type="Pfam" id="PF14237"/>
    </source>
</evidence>
<reference evidence="3 4" key="1">
    <citation type="submission" date="2013-01" db="EMBL/GenBank/DDBJ databases">
        <authorList>
            <person name="Fiebig A."/>
            <person name="Goeker M."/>
            <person name="Klenk H.-P.P."/>
        </authorList>
    </citation>
    <scope>NUCLEOTIDE SEQUENCE [LARGE SCALE GENOMIC DNA]</scope>
    <source>
        <strain evidence="3 4">DSM 24838</strain>
    </source>
</reference>
<proteinExistence type="predicted"/>
<evidence type="ECO:0000256" key="1">
    <source>
        <dbReference type="SAM" id="SignalP"/>
    </source>
</evidence>
<dbReference type="OrthoDB" id="8235393at2"/>
<dbReference type="SUPFAM" id="SSF81901">
    <property type="entry name" value="HCP-like"/>
    <property type="match status" value="1"/>
</dbReference>
<dbReference type="Proteomes" id="UP000035100">
    <property type="component" value="Unassembled WGS sequence"/>
</dbReference>
<feature type="domain" description="GYF" evidence="2">
    <location>
        <begin position="331"/>
        <end position="378"/>
    </location>
</feature>
<gene>
    <name evidence="3" type="ORF">Wenmar_02101</name>
</gene>
<dbReference type="InterPro" id="IPR025640">
    <property type="entry name" value="GYF_2"/>
</dbReference>
<feature type="chain" id="PRO_5002230571" evidence="1">
    <location>
        <begin position="28"/>
        <end position="382"/>
    </location>
</feature>
<dbReference type="InterPro" id="IPR050767">
    <property type="entry name" value="Sel1_AlgK"/>
</dbReference>
<comment type="caution">
    <text evidence="3">The sequence shown here is derived from an EMBL/GenBank/DDBJ whole genome shotgun (WGS) entry which is preliminary data.</text>
</comment>